<keyword evidence="2" id="KW-1185">Reference proteome</keyword>
<protein>
    <submittedName>
        <fullName evidence="1">Uncharacterized protein</fullName>
    </submittedName>
</protein>
<dbReference type="Proteomes" id="UP000798662">
    <property type="component" value="Chromosome 2"/>
</dbReference>
<organism evidence="1 2">
    <name type="scientific">Pyropia yezoensis</name>
    <name type="common">Susabi-nori</name>
    <name type="synonym">Porphyra yezoensis</name>
    <dbReference type="NCBI Taxonomy" id="2788"/>
    <lineage>
        <taxon>Eukaryota</taxon>
        <taxon>Rhodophyta</taxon>
        <taxon>Bangiophyceae</taxon>
        <taxon>Bangiales</taxon>
        <taxon>Bangiaceae</taxon>
        <taxon>Pyropia</taxon>
    </lineage>
</organism>
<evidence type="ECO:0000313" key="2">
    <source>
        <dbReference type="Proteomes" id="UP000798662"/>
    </source>
</evidence>
<reference evidence="1" key="1">
    <citation type="submission" date="2019-11" db="EMBL/GenBank/DDBJ databases">
        <title>Nori genome reveals adaptations in red seaweeds to the harsh intertidal environment.</title>
        <authorList>
            <person name="Wang D."/>
            <person name="Mao Y."/>
        </authorList>
    </citation>
    <scope>NUCLEOTIDE SEQUENCE</scope>
    <source>
        <tissue evidence="1">Gametophyte</tissue>
    </source>
</reference>
<accession>A0ACC3C7A7</accession>
<evidence type="ECO:0000313" key="1">
    <source>
        <dbReference type="EMBL" id="KAK1866100.1"/>
    </source>
</evidence>
<dbReference type="EMBL" id="CM020619">
    <property type="protein sequence ID" value="KAK1866100.1"/>
    <property type="molecule type" value="Genomic_DNA"/>
</dbReference>
<gene>
    <name evidence="1" type="ORF">I4F81_008620</name>
</gene>
<sequence>MASRGLDDEGVDEHAASTALALARRRERKRANADACRTRQKASGVPVSSAILSKTRERSPREAAAYRVRQCEKAATRGKPVGPDKDGGPLSRAPSSAAGPVGGAAVDLVLVSDGDGPTGHAGRFTLTAHIADAGTVVPAGGASDLPAPTAAITLGVAGPVNVDEAEDVDRAAVVPAAVDALPKKCFQYCHNNPGAQQARRFDENGTTPSVMSTVPDAQLRGLYTGGIARACTGFGKVARWTPL</sequence>
<name>A0ACC3C7A7_PYRYE</name>
<comment type="caution">
    <text evidence="1">The sequence shown here is derived from an EMBL/GenBank/DDBJ whole genome shotgun (WGS) entry which is preliminary data.</text>
</comment>
<proteinExistence type="predicted"/>